<dbReference type="Pfam" id="PF08598">
    <property type="entry name" value="Sds3"/>
    <property type="match status" value="1"/>
</dbReference>
<feature type="compositionally biased region" description="Basic and acidic residues" evidence="6">
    <location>
        <begin position="264"/>
        <end position="278"/>
    </location>
</feature>
<dbReference type="PANTHER" id="PTHR21964">
    <property type="entry name" value="BREAST CANCER METASTASIS-SUPPRESSOR 1"/>
    <property type="match status" value="1"/>
</dbReference>
<dbReference type="Proteomes" id="UP000232875">
    <property type="component" value="Unassembled WGS sequence"/>
</dbReference>
<comment type="subcellular location">
    <subcellularLocation>
        <location evidence="1">Nucleus</location>
    </subcellularLocation>
</comment>
<feature type="compositionally biased region" description="Polar residues" evidence="6">
    <location>
        <begin position="39"/>
        <end position="54"/>
    </location>
</feature>
<dbReference type="InterPro" id="IPR013907">
    <property type="entry name" value="Sds3"/>
</dbReference>
<dbReference type="GO" id="GO:0010468">
    <property type="term" value="P:regulation of gene expression"/>
    <property type="evidence" value="ECO:0007669"/>
    <property type="project" value="UniProtKB-ARBA"/>
</dbReference>
<proteinExistence type="predicted"/>
<dbReference type="EMBL" id="KZ454988">
    <property type="protein sequence ID" value="PKI84902.1"/>
    <property type="molecule type" value="Genomic_DNA"/>
</dbReference>
<feature type="compositionally biased region" description="Pro residues" evidence="6">
    <location>
        <begin position="580"/>
        <end position="590"/>
    </location>
</feature>
<feature type="compositionally biased region" description="Low complexity" evidence="6">
    <location>
        <begin position="201"/>
        <end position="232"/>
    </location>
</feature>
<accession>A0A2N1JED1</accession>
<name>A0A2N1JED1_9BASI</name>
<keyword evidence="3" id="KW-0805">Transcription regulation</keyword>
<feature type="compositionally biased region" description="Acidic residues" evidence="6">
    <location>
        <begin position="70"/>
        <end position="87"/>
    </location>
</feature>
<evidence type="ECO:0000256" key="3">
    <source>
        <dbReference type="ARBA" id="ARBA00023015"/>
    </source>
</evidence>
<keyword evidence="5" id="KW-0539">Nucleus</keyword>
<sequence length="590" mass="65564">MAVKGVDPNDTHTSPLSSDAETEPLPFDETGSDQEDDNMSNSAQHLGMHTQASTVPPAHDITPSAHDEDFSGDSELTEEPDSEDEDMHGDHPHTSAQPPFSDYDGSPLSEIAPEPKAYDSDHAQAAESLSNLVNADKTSSPTAKPIFPGTSSTLSSDSSQDDEQRRQKTQDSDEDNDGDATIRPPSGHRLHAAIAGKRRAAATGGAPSLLMSVDADSSAPPSATSSRQTSPALPEETLEQESVHEEDAEEADYEQELTSAESGDTAKDFGIEESKDETASLNGEGGADGAEGAEQDDVEANQRRKEALEMLTRTEIGFAMLRDRLCTERKEELEAETEMIHNGTHPELLLLHSIIDTRKERRLAVLQTWLEKEEESYNVWSKTEDKLAWTNWRDTAATQRRTLLEETNRKRRKLEREKRMLDTPLPVRRHQPFESELIRKPPSYSRSTALYPEKYAPVPPNVYMDDINSYVAYPDLRGLEEYDAWMDMEQMGIRPMPPMYPDYYRQEDPGMGDPYLSTANGPLMPGYGPNVPPHGMFVEGPYEPVYLDEYGRPPSGIPEVDAPRYQERLPPGAHFRPEPFEIPGPPYMGP</sequence>
<evidence type="ECO:0000256" key="5">
    <source>
        <dbReference type="ARBA" id="ARBA00023242"/>
    </source>
</evidence>
<dbReference type="GO" id="GO:0005654">
    <property type="term" value="C:nucleoplasm"/>
    <property type="evidence" value="ECO:0007669"/>
    <property type="project" value="UniProtKB-ARBA"/>
</dbReference>
<evidence type="ECO:0000313" key="7">
    <source>
        <dbReference type="EMBL" id="PKI84902.1"/>
    </source>
</evidence>
<dbReference type="STRING" id="2020962.A0A2N1JED1"/>
<feature type="compositionally biased region" description="Basic residues" evidence="6">
    <location>
        <begin position="186"/>
        <end position="200"/>
    </location>
</feature>
<keyword evidence="2" id="KW-0678">Repressor</keyword>
<feature type="compositionally biased region" description="Basic and acidic residues" evidence="6">
    <location>
        <begin position="162"/>
        <end position="171"/>
    </location>
</feature>
<evidence type="ECO:0000256" key="6">
    <source>
        <dbReference type="SAM" id="MobiDB-lite"/>
    </source>
</evidence>
<feature type="compositionally biased region" description="Polar residues" evidence="6">
    <location>
        <begin position="127"/>
        <end position="142"/>
    </location>
</feature>
<feature type="compositionally biased region" description="Acidic residues" evidence="6">
    <location>
        <begin position="236"/>
        <end position="255"/>
    </location>
</feature>
<protein>
    <submittedName>
        <fullName evidence="7">Uncharacterized protein</fullName>
    </submittedName>
</protein>
<keyword evidence="4" id="KW-0804">Transcription</keyword>
<keyword evidence="8" id="KW-1185">Reference proteome</keyword>
<dbReference type="AlphaFoldDB" id="A0A2N1JED1"/>
<evidence type="ECO:0000313" key="8">
    <source>
        <dbReference type="Proteomes" id="UP000232875"/>
    </source>
</evidence>
<evidence type="ECO:0000256" key="2">
    <source>
        <dbReference type="ARBA" id="ARBA00022491"/>
    </source>
</evidence>
<feature type="region of interest" description="Disordered" evidence="6">
    <location>
        <begin position="550"/>
        <end position="590"/>
    </location>
</feature>
<evidence type="ECO:0000256" key="1">
    <source>
        <dbReference type="ARBA" id="ARBA00004123"/>
    </source>
</evidence>
<reference evidence="7 8" key="1">
    <citation type="submission" date="2017-10" db="EMBL/GenBank/DDBJ databases">
        <title>A novel species of cold-tolerant Malassezia isolated from bats.</title>
        <authorList>
            <person name="Lorch J.M."/>
            <person name="Palmer J.M."/>
            <person name="Vanderwolf K.J."/>
            <person name="Schmidt K.Z."/>
            <person name="Verant M.L."/>
            <person name="Weller T.J."/>
            <person name="Blehert D.S."/>
        </authorList>
    </citation>
    <scope>NUCLEOTIDE SEQUENCE [LARGE SCALE GENOMIC DNA]</scope>
    <source>
        <strain evidence="7 8">NWHC:44797-103</strain>
    </source>
</reference>
<dbReference type="OrthoDB" id="20886at2759"/>
<organism evidence="7 8">
    <name type="scientific">Malassezia vespertilionis</name>
    <dbReference type="NCBI Taxonomy" id="2020962"/>
    <lineage>
        <taxon>Eukaryota</taxon>
        <taxon>Fungi</taxon>
        <taxon>Dikarya</taxon>
        <taxon>Basidiomycota</taxon>
        <taxon>Ustilaginomycotina</taxon>
        <taxon>Malasseziomycetes</taxon>
        <taxon>Malasseziales</taxon>
        <taxon>Malasseziaceae</taxon>
        <taxon>Malassezia</taxon>
    </lineage>
</organism>
<evidence type="ECO:0000256" key="4">
    <source>
        <dbReference type="ARBA" id="ARBA00023163"/>
    </source>
</evidence>
<dbReference type="SMART" id="SM01401">
    <property type="entry name" value="Sds3"/>
    <property type="match status" value="1"/>
</dbReference>
<gene>
    <name evidence="7" type="ORF">MVES_000819</name>
</gene>
<feature type="region of interest" description="Disordered" evidence="6">
    <location>
        <begin position="1"/>
        <end position="300"/>
    </location>
</feature>